<name>A0A8D4VUQ0_9GAMM</name>
<protein>
    <submittedName>
        <fullName evidence="1">Uncharacterized protein</fullName>
    </submittedName>
</protein>
<organism evidence="1 2">
    <name type="scientific">Methylogaea oryzae</name>
    <dbReference type="NCBI Taxonomy" id="1295382"/>
    <lineage>
        <taxon>Bacteria</taxon>
        <taxon>Pseudomonadati</taxon>
        <taxon>Pseudomonadota</taxon>
        <taxon>Gammaproteobacteria</taxon>
        <taxon>Methylococcales</taxon>
        <taxon>Methylococcaceae</taxon>
        <taxon>Methylogaea</taxon>
    </lineage>
</organism>
<evidence type="ECO:0000313" key="2">
    <source>
        <dbReference type="Proteomes" id="UP000824988"/>
    </source>
</evidence>
<sequence>MPGFLLHVNAVAQCTHGAPATIAPSQPRVLVSGQPVATMAGVITVAGCPFQIPVGAGTKPQPCVTVKWLMPSTRFLVGGQPVALLPAPGAGPGLCQSAEQIPQGPPMVSTVQTRVIGS</sequence>
<dbReference type="EMBL" id="AP019782">
    <property type="protein sequence ID" value="BBL72814.1"/>
    <property type="molecule type" value="Genomic_DNA"/>
</dbReference>
<proteinExistence type="predicted"/>
<dbReference type="Proteomes" id="UP000824988">
    <property type="component" value="Chromosome"/>
</dbReference>
<gene>
    <name evidence="1" type="ORF">MoryE10_34200</name>
</gene>
<dbReference type="KEGG" id="moz:MoryE10_34200"/>
<accession>A0A8D4VUQ0</accession>
<keyword evidence="2" id="KW-1185">Reference proteome</keyword>
<reference evidence="1" key="1">
    <citation type="submission" date="2019-06" db="EMBL/GenBank/DDBJ databases">
        <title>Complete genome sequence of Methylogaea oryzae strain JCM16910.</title>
        <authorList>
            <person name="Asakawa S."/>
        </authorList>
    </citation>
    <scope>NUCLEOTIDE SEQUENCE</scope>
    <source>
        <strain evidence="1">E10</strain>
    </source>
</reference>
<dbReference type="AlphaFoldDB" id="A0A8D4VUQ0"/>
<evidence type="ECO:0000313" key="1">
    <source>
        <dbReference type="EMBL" id="BBL72814.1"/>
    </source>
</evidence>
<dbReference type="RefSeq" id="WP_221047774.1">
    <property type="nucleotide sequence ID" value="NZ_AP019782.1"/>
</dbReference>